<dbReference type="GO" id="GO:0000976">
    <property type="term" value="F:transcription cis-regulatory region binding"/>
    <property type="evidence" value="ECO:0007669"/>
    <property type="project" value="TreeGrafter"/>
</dbReference>
<feature type="domain" description="HTH lysR-type" evidence="5">
    <location>
        <begin position="4"/>
        <end position="61"/>
    </location>
</feature>
<keyword evidence="7" id="KW-1185">Reference proteome</keyword>
<organism evidence="6 7">
    <name type="scientific">Prosthecobacter fusiformis</name>
    <dbReference type="NCBI Taxonomy" id="48464"/>
    <lineage>
        <taxon>Bacteria</taxon>
        <taxon>Pseudomonadati</taxon>
        <taxon>Verrucomicrobiota</taxon>
        <taxon>Verrucomicrobiia</taxon>
        <taxon>Verrucomicrobiales</taxon>
        <taxon>Verrucomicrobiaceae</taxon>
        <taxon>Prosthecobacter</taxon>
    </lineage>
</organism>
<evidence type="ECO:0000313" key="7">
    <source>
        <dbReference type="Proteomes" id="UP000295662"/>
    </source>
</evidence>
<gene>
    <name evidence="6" type="ORF">EI77_01443</name>
</gene>
<comment type="similarity">
    <text evidence="1">Belongs to the LysR transcriptional regulatory family.</text>
</comment>
<dbReference type="RefSeq" id="WP_133794098.1">
    <property type="nucleotide sequence ID" value="NZ_SOCA01000002.1"/>
</dbReference>
<dbReference type="PRINTS" id="PR00039">
    <property type="entry name" value="HTHLYSR"/>
</dbReference>
<dbReference type="Pfam" id="PF03466">
    <property type="entry name" value="LysR_substrate"/>
    <property type="match status" value="1"/>
</dbReference>
<evidence type="ECO:0000256" key="2">
    <source>
        <dbReference type="ARBA" id="ARBA00023015"/>
    </source>
</evidence>
<dbReference type="Gene3D" id="1.10.10.10">
    <property type="entry name" value="Winged helix-like DNA-binding domain superfamily/Winged helix DNA-binding domain"/>
    <property type="match status" value="1"/>
</dbReference>
<dbReference type="PANTHER" id="PTHR30126">
    <property type="entry name" value="HTH-TYPE TRANSCRIPTIONAL REGULATOR"/>
    <property type="match status" value="1"/>
</dbReference>
<dbReference type="AlphaFoldDB" id="A0A4R7S6Z1"/>
<dbReference type="InterPro" id="IPR000847">
    <property type="entry name" value="LysR_HTH_N"/>
</dbReference>
<dbReference type="PANTHER" id="PTHR30126:SF98">
    <property type="entry name" value="HTH-TYPE TRANSCRIPTIONAL ACTIVATOR BAUR"/>
    <property type="match status" value="1"/>
</dbReference>
<evidence type="ECO:0000259" key="5">
    <source>
        <dbReference type="PROSITE" id="PS50931"/>
    </source>
</evidence>
<dbReference type="SUPFAM" id="SSF46785">
    <property type="entry name" value="Winged helix' DNA-binding domain"/>
    <property type="match status" value="1"/>
</dbReference>
<dbReference type="InterPro" id="IPR005119">
    <property type="entry name" value="LysR_subst-bd"/>
</dbReference>
<dbReference type="FunFam" id="1.10.10.10:FF:000001">
    <property type="entry name" value="LysR family transcriptional regulator"/>
    <property type="match status" value="1"/>
</dbReference>
<keyword evidence="4" id="KW-0804">Transcription</keyword>
<proteinExistence type="inferred from homology"/>
<evidence type="ECO:0000256" key="4">
    <source>
        <dbReference type="ARBA" id="ARBA00023163"/>
    </source>
</evidence>
<dbReference type="Gene3D" id="3.40.190.10">
    <property type="entry name" value="Periplasmic binding protein-like II"/>
    <property type="match status" value="2"/>
</dbReference>
<dbReference type="PROSITE" id="PS50931">
    <property type="entry name" value="HTH_LYSR"/>
    <property type="match status" value="1"/>
</dbReference>
<reference evidence="6 7" key="1">
    <citation type="submission" date="2019-03" db="EMBL/GenBank/DDBJ databases">
        <title>Genomic Encyclopedia of Archaeal and Bacterial Type Strains, Phase II (KMG-II): from individual species to whole genera.</title>
        <authorList>
            <person name="Goeker M."/>
        </authorList>
    </citation>
    <scope>NUCLEOTIDE SEQUENCE [LARGE SCALE GENOMIC DNA]</scope>
    <source>
        <strain evidence="6 7">ATCC 25309</strain>
    </source>
</reference>
<protein>
    <submittedName>
        <fullName evidence="6">LysR family transcriptional activator of nhaA</fullName>
    </submittedName>
</protein>
<dbReference type="Proteomes" id="UP000295662">
    <property type="component" value="Unassembled WGS sequence"/>
</dbReference>
<comment type="caution">
    <text evidence="6">The sequence shown here is derived from an EMBL/GenBank/DDBJ whole genome shotgun (WGS) entry which is preliminary data.</text>
</comment>
<dbReference type="GO" id="GO:0003700">
    <property type="term" value="F:DNA-binding transcription factor activity"/>
    <property type="evidence" value="ECO:0007669"/>
    <property type="project" value="InterPro"/>
</dbReference>
<evidence type="ECO:0000256" key="1">
    <source>
        <dbReference type="ARBA" id="ARBA00009437"/>
    </source>
</evidence>
<dbReference type="OrthoDB" id="9785745at2"/>
<evidence type="ECO:0000313" key="6">
    <source>
        <dbReference type="EMBL" id="TDU72977.1"/>
    </source>
</evidence>
<name>A0A4R7S6Z1_9BACT</name>
<dbReference type="SUPFAM" id="SSF53850">
    <property type="entry name" value="Periplasmic binding protein-like II"/>
    <property type="match status" value="1"/>
</dbReference>
<sequence>MAFLNYHHLRYFRAIAHEGSLTKAARHLKISQSALSVQLRSLEKNLGQQLFERKHKALVLSEAGRIALEYADSIFRSGEELIDLMQNRAGHSRDFLRVGAASNLSRNFQLNFLRPLIKRDDLELIIHSGTLRELLAQLQTHTLDVVLSNTPVRRDKETGWHSHLLDEQAVSLVGHKTRGMKPFRFPDDLRTVPIVLPSLESSIRAAFDVLMDQTGIHPIIAAEVDDMAMLRLMARESKGVTLVPPVVVKDELESGSLVERHKFPEIKETFYAITPSRRFPNAILRELMVKKKR</sequence>
<keyword evidence="3" id="KW-0238">DNA-binding</keyword>
<dbReference type="InterPro" id="IPR036390">
    <property type="entry name" value="WH_DNA-bd_sf"/>
</dbReference>
<dbReference type="Pfam" id="PF00126">
    <property type="entry name" value="HTH_1"/>
    <property type="match status" value="1"/>
</dbReference>
<keyword evidence="2" id="KW-0805">Transcription regulation</keyword>
<accession>A0A4R7S6Z1</accession>
<dbReference type="InterPro" id="IPR036388">
    <property type="entry name" value="WH-like_DNA-bd_sf"/>
</dbReference>
<dbReference type="EMBL" id="SOCA01000002">
    <property type="protein sequence ID" value="TDU72977.1"/>
    <property type="molecule type" value="Genomic_DNA"/>
</dbReference>
<evidence type="ECO:0000256" key="3">
    <source>
        <dbReference type="ARBA" id="ARBA00023125"/>
    </source>
</evidence>